<accession>A0A1H2J1T2</accession>
<evidence type="ECO:0000259" key="1">
    <source>
        <dbReference type="Pfam" id="PF10592"/>
    </source>
</evidence>
<dbReference type="InterPro" id="IPR018891">
    <property type="entry name" value="AIPR_C"/>
</dbReference>
<dbReference type="InterPro" id="IPR055101">
    <property type="entry name" value="AIPR_N"/>
</dbReference>
<keyword evidence="4" id="KW-1185">Reference proteome</keyword>
<feature type="domain" description="Abortive infection phage resistance protein N-terminal" evidence="2">
    <location>
        <begin position="37"/>
        <end position="182"/>
    </location>
</feature>
<dbReference type="Pfam" id="PF22879">
    <property type="entry name" value="AIPR_N"/>
    <property type="match status" value="1"/>
</dbReference>
<evidence type="ECO:0000313" key="4">
    <source>
        <dbReference type="Proteomes" id="UP000199608"/>
    </source>
</evidence>
<dbReference type="Pfam" id="PF10592">
    <property type="entry name" value="AIPR"/>
    <property type="match status" value="1"/>
</dbReference>
<organism evidence="3 4">
    <name type="scientific">Desulfobacula phenolica</name>
    <dbReference type="NCBI Taxonomy" id="90732"/>
    <lineage>
        <taxon>Bacteria</taxon>
        <taxon>Pseudomonadati</taxon>
        <taxon>Thermodesulfobacteriota</taxon>
        <taxon>Desulfobacteria</taxon>
        <taxon>Desulfobacterales</taxon>
        <taxon>Desulfobacteraceae</taxon>
        <taxon>Desulfobacula</taxon>
    </lineage>
</organism>
<proteinExistence type="predicted"/>
<reference evidence="4" key="1">
    <citation type="submission" date="2016-10" db="EMBL/GenBank/DDBJ databases">
        <authorList>
            <person name="Varghese N."/>
            <person name="Submissions S."/>
        </authorList>
    </citation>
    <scope>NUCLEOTIDE SEQUENCE [LARGE SCALE GENOMIC DNA]</scope>
    <source>
        <strain evidence="4">DSM 3384</strain>
    </source>
</reference>
<gene>
    <name evidence="3" type="ORF">SAMN04487931_11097</name>
</gene>
<protein>
    <submittedName>
        <fullName evidence="3">AIPR protein</fullName>
    </submittedName>
</protein>
<evidence type="ECO:0000313" key="3">
    <source>
        <dbReference type="EMBL" id="SDU50359.1"/>
    </source>
</evidence>
<dbReference type="AlphaFoldDB" id="A0A1H2J1T2"/>
<sequence>MNMSSNNSTEELLESINREIKDILKHSGDETSWEEQFAELMIEPLTEAGELDDGEICEYKRREIKINGYSYGNDIDSIDLFTVFCSRKSPSASISKKQIQAELNKTLNFLTKCMTEGYFNLISEASPVLDLALLLHERRNKLKEVRIFLFTDCRSKPLSFKELEKGDLKISFHVWDIQRFSQIISSGSKRETIEIDFRKEFETAIPCLEINDSSTDYKTILAVFPGEILADLYEKYNARLLERNVRAFLQARGKVNKGIRATLNTEPGMFLAYNNGITGTAESIVLEDLESGGRGITYLKDFQIVNGGQTTASLFHTRKKDKAELSSAFVQAKLCIINDEKKLNKVVPLVSRYSNSQNKVNDADFYSNDPFHVEVEELSRTIWAPAESGTNQLTHWFYERSRGQYNDEKAKLTPAQKRTFNRENPTRKRFSKTDLAKFENTWLQLPWIVSLGAQKNFRDFTVRLSERKGFKANKEYFQKLVAKAILFKEAEKIVSGQKYGGYRAQIVTYSLSWLSFFSYQRINLEKIWKNQGLSAELSEGIRKISETVHAHITNPPGGKNITEWCKKKDCWENMKELDIPIKLSDIATDQIESKGFRSSSPEKGIEGPDENDEKLITEVMKTPSEKWFEIAHWAKETDNLQAWQRSISFSIGRLMARGSKPSRKQAFQGNKIVDEVRKLGFPI</sequence>
<dbReference type="EMBL" id="FNLL01000010">
    <property type="protein sequence ID" value="SDU50359.1"/>
    <property type="molecule type" value="Genomic_DNA"/>
</dbReference>
<feature type="domain" description="Abortive phage infection protein C-terminal" evidence="1">
    <location>
        <begin position="241"/>
        <end position="556"/>
    </location>
</feature>
<dbReference type="Proteomes" id="UP000199608">
    <property type="component" value="Unassembled WGS sequence"/>
</dbReference>
<name>A0A1H2J1T2_9BACT</name>
<evidence type="ECO:0000259" key="2">
    <source>
        <dbReference type="Pfam" id="PF22879"/>
    </source>
</evidence>